<accession>A0A937KCK7</accession>
<organism evidence="1 2">
    <name type="scientific">Fulvivirga marina</name>
    <dbReference type="NCBI Taxonomy" id="2494733"/>
    <lineage>
        <taxon>Bacteria</taxon>
        <taxon>Pseudomonadati</taxon>
        <taxon>Bacteroidota</taxon>
        <taxon>Cytophagia</taxon>
        <taxon>Cytophagales</taxon>
        <taxon>Fulvivirgaceae</taxon>
        <taxon>Fulvivirga</taxon>
    </lineage>
</organism>
<dbReference type="EMBL" id="JAEUGD010000059">
    <property type="protein sequence ID" value="MBL6448246.1"/>
    <property type="molecule type" value="Genomic_DNA"/>
</dbReference>
<dbReference type="Proteomes" id="UP000614216">
    <property type="component" value="Unassembled WGS sequence"/>
</dbReference>
<evidence type="ECO:0000313" key="2">
    <source>
        <dbReference type="Proteomes" id="UP000614216"/>
    </source>
</evidence>
<sequence length="75" mass="8314">MKKKKFNLQKLKVTSLITNVTPIGKETETIKGGADIPRTTICTVTNAPYCYTLQINCDLATANCTKTHFPNCINH</sequence>
<comment type="caution">
    <text evidence="1">The sequence shown here is derived from an EMBL/GenBank/DDBJ whole genome shotgun (WGS) entry which is preliminary data.</text>
</comment>
<dbReference type="RefSeq" id="WP_202857788.1">
    <property type="nucleotide sequence ID" value="NZ_JAEUGD010000059.1"/>
</dbReference>
<evidence type="ECO:0000313" key="1">
    <source>
        <dbReference type="EMBL" id="MBL6448246.1"/>
    </source>
</evidence>
<gene>
    <name evidence="1" type="ORF">JMN32_18170</name>
</gene>
<keyword evidence="2" id="KW-1185">Reference proteome</keyword>
<name>A0A937KCK7_9BACT</name>
<proteinExistence type="predicted"/>
<evidence type="ECO:0008006" key="3">
    <source>
        <dbReference type="Google" id="ProtNLM"/>
    </source>
</evidence>
<reference evidence="1" key="1">
    <citation type="submission" date="2021-01" db="EMBL/GenBank/DDBJ databases">
        <title>Fulvivirga kasyanovii gen. nov., sp nov., a novel member of the phylum Bacteroidetes isolated from seawater in a mussel farm.</title>
        <authorList>
            <person name="Zhao L.-H."/>
            <person name="Wang Z.-J."/>
        </authorList>
    </citation>
    <scope>NUCLEOTIDE SEQUENCE</scope>
    <source>
        <strain evidence="1">29W222</strain>
    </source>
</reference>
<protein>
    <recommendedName>
        <fullName evidence="3">Class I lanthipeptide</fullName>
    </recommendedName>
</protein>
<dbReference type="AlphaFoldDB" id="A0A937KCK7"/>